<dbReference type="Proteomes" id="UP000295573">
    <property type="component" value="Unassembled WGS sequence"/>
</dbReference>
<evidence type="ECO:0000313" key="2">
    <source>
        <dbReference type="EMBL" id="TCO47848.1"/>
    </source>
</evidence>
<name>A0A4R2IUS9_9ACTN</name>
<accession>A0A4R2IUS9</accession>
<evidence type="ECO:0000313" key="3">
    <source>
        <dbReference type="Proteomes" id="UP000295573"/>
    </source>
</evidence>
<gene>
    <name evidence="2" type="ORF">EV646_105406</name>
</gene>
<dbReference type="PANTHER" id="PTHR34202:SF1">
    <property type="entry name" value="UPF0548 PROTEIN"/>
    <property type="match status" value="1"/>
</dbReference>
<evidence type="ECO:0000259" key="1">
    <source>
        <dbReference type="Pfam" id="PF09348"/>
    </source>
</evidence>
<comment type="caution">
    <text evidence="2">The sequence shown here is derived from an EMBL/GenBank/DDBJ whole genome shotgun (WGS) entry which is preliminary data.</text>
</comment>
<dbReference type="PIRSF" id="PIRSF010260">
    <property type="entry name" value="UCP010260"/>
    <property type="match status" value="1"/>
</dbReference>
<proteinExistence type="predicted"/>
<dbReference type="AlphaFoldDB" id="A0A4R2IUS9"/>
<dbReference type="InterPro" id="IPR018960">
    <property type="entry name" value="DUF1990"/>
</dbReference>
<dbReference type="Pfam" id="PF09348">
    <property type="entry name" value="DUF1990"/>
    <property type="match status" value="1"/>
</dbReference>
<keyword evidence="3" id="KW-1185">Reference proteome</keyword>
<dbReference type="EMBL" id="SLWR01000005">
    <property type="protein sequence ID" value="TCO47848.1"/>
    <property type="molecule type" value="Genomic_DNA"/>
</dbReference>
<dbReference type="InterPro" id="IPR014457">
    <property type="entry name" value="UCP010260"/>
</dbReference>
<organism evidence="2 3">
    <name type="scientific">Kribbella antiqua</name>
    <dbReference type="NCBI Taxonomy" id="2512217"/>
    <lineage>
        <taxon>Bacteria</taxon>
        <taxon>Bacillati</taxon>
        <taxon>Actinomycetota</taxon>
        <taxon>Actinomycetes</taxon>
        <taxon>Propionibacteriales</taxon>
        <taxon>Kribbellaceae</taxon>
        <taxon>Kribbella</taxon>
    </lineage>
</organism>
<feature type="domain" description="DUF1990" evidence="1">
    <location>
        <begin position="8"/>
        <end position="171"/>
    </location>
</feature>
<protein>
    <submittedName>
        <fullName evidence="2">Uncharacterized protein (UPF0548 family)</fullName>
    </submittedName>
</protein>
<sequence>MLSERASTYDGVGVTLTQQVGSAGFRGYERSVFLGHGSSRWDFASTEILRWGVKTRSGFSVESGEASGAGLGHPVVAGDRYWLVAHLGPLRIHEPVQVIAVVDEPDRKGFAYGTLEGHPVRGEEAFLVDRRTDGSVWLTIRSLTRPSTGLWGAAYPLALLAQRLYRRRYFRSLSERNS</sequence>
<reference evidence="2 3" key="1">
    <citation type="journal article" date="2015" name="Stand. Genomic Sci.">
        <title>Genomic Encyclopedia of Bacterial and Archaeal Type Strains, Phase III: the genomes of soil and plant-associated and newly described type strains.</title>
        <authorList>
            <person name="Whitman W.B."/>
            <person name="Woyke T."/>
            <person name="Klenk H.P."/>
            <person name="Zhou Y."/>
            <person name="Lilburn T.G."/>
            <person name="Beck B.J."/>
            <person name="De Vos P."/>
            <person name="Vandamme P."/>
            <person name="Eisen J.A."/>
            <person name="Garrity G."/>
            <person name="Hugenholtz P."/>
            <person name="Kyrpides N.C."/>
        </authorList>
    </citation>
    <scope>NUCLEOTIDE SEQUENCE [LARGE SCALE GENOMIC DNA]</scope>
    <source>
        <strain evidence="2 3">VKM Ac-2541</strain>
    </source>
</reference>
<dbReference type="PANTHER" id="PTHR34202">
    <property type="entry name" value="UPF0548 PROTEIN"/>
    <property type="match status" value="1"/>
</dbReference>